<dbReference type="AlphaFoldDB" id="A0A158CGW9"/>
<keyword evidence="1" id="KW-0808">Transferase</keyword>
<gene>
    <name evidence="4" type="ORF">AWB83_04327</name>
</gene>
<dbReference type="NCBIfam" id="TIGR00125">
    <property type="entry name" value="cyt_tran_rel"/>
    <property type="match status" value="1"/>
</dbReference>
<dbReference type="PANTHER" id="PTHR43793">
    <property type="entry name" value="FAD SYNTHASE"/>
    <property type="match status" value="1"/>
</dbReference>
<evidence type="ECO:0000256" key="1">
    <source>
        <dbReference type="ARBA" id="ARBA00022679"/>
    </source>
</evidence>
<proteinExistence type="predicted"/>
<dbReference type="InterPro" id="IPR004821">
    <property type="entry name" value="Cyt_trans-like"/>
</dbReference>
<dbReference type="InterPro" id="IPR014729">
    <property type="entry name" value="Rossmann-like_a/b/a_fold"/>
</dbReference>
<dbReference type="GO" id="GO:0016779">
    <property type="term" value="F:nucleotidyltransferase activity"/>
    <property type="evidence" value="ECO:0007669"/>
    <property type="project" value="UniProtKB-KW"/>
</dbReference>
<feature type="domain" description="Cytidyltransferase-like" evidence="3">
    <location>
        <begin position="6"/>
        <end position="132"/>
    </location>
</feature>
<sequence length="157" mass="17668">MIRIGYAPGAYDLFHIGHLNLLRQAKAHCDFLIAGVVADEVLIQSKGVKPVIPLAERLEIVSNVRYVDAASPAFTNDKVEIWKDLRFNVLFKGDDWQGTEKGNQLERNFARLGVEIVYFPYGKITSSSALRQTLKNIDDLASRVRRNQMMTDAAFAN</sequence>
<reference evidence="4" key="1">
    <citation type="submission" date="2016-01" db="EMBL/GenBank/DDBJ databases">
        <authorList>
            <person name="Peeters C."/>
        </authorList>
    </citation>
    <scope>NUCLEOTIDE SEQUENCE [LARGE SCALE GENOMIC DNA]</scope>
    <source>
        <strain evidence="4">LMG 29326</strain>
    </source>
</reference>
<comment type="caution">
    <text evidence="4">The sequence shown here is derived from an EMBL/GenBank/DDBJ whole genome shotgun (WGS) entry which is preliminary data.</text>
</comment>
<name>A0A158CGW9_9BURK</name>
<dbReference type="Proteomes" id="UP000054978">
    <property type="component" value="Unassembled WGS sequence"/>
</dbReference>
<dbReference type="RefSeq" id="WP_087047711.1">
    <property type="nucleotide sequence ID" value="NZ_FCOB02000021.1"/>
</dbReference>
<dbReference type="PANTHER" id="PTHR43793:SF1">
    <property type="entry name" value="FAD SYNTHASE"/>
    <property type="match status" value="1"/>
</dbReference>
<dbReference type="OrthoDB" id="9802794at2"/>
<dbReference type="Gene3D" id="3.40.50.620">
    <property type="entry name" value="HUPs"/>
    <property type="match status" value="1"/>
</dbReference>
<dbReference type="SUPFAM" id="SSF52374">
    <property type="entry name" value="Nucleotidylyl transferase"/>
    <property type="match status" value="1"/>
</dbReference>
<dbReference type="STRING" id="1777144.AWB83_04327"/>
<evidence type="ECO:0000256" key="2">
    <source>
        <dbReference type="ARBA" id="ARBA00022695"/>
    </source>
</evidence>
<dbReference type="InterPro" id="IPR050385">
    <property type="entry name" value="Archaeal_FAD_synthase"/>
</dbReference>
<keyword evidence="2" id="KW-0548">Nucleotidyltransferase</keyword>
<evidence type="ECO:0000259" key="3">
    <source>
        <dbReference type="Pfam" id="PF01467"/>
    </source>
</evidence>
<accession>A0A158CGW9</accession>
<dbReference type="Pfam" id="PF01467">
    <property type="entry name" value="CTP_transf_like"/>
    <property type="match status" value="1"/>
</dbReference>
<organism evidence="4 5">
    <name type="scientific">Caballeronia ptereochthonis</name>
    <dbReference type="NCBI Taxonomy" id="1777144"/>
    <lineage>
        <taxon>Bacteria</taxon>
        <taxon>Pseudomonadati</taxon>
        <taxon>Pseudomonadota</taxon>
        <taxon>Betaproteobacteria</taxon>
        <taxon>Burkholderiales</taxon>
        <taxon>Burkholderiaceae</taxon>
        <taxon>Caballeronia</taxon>
    </lineage>
</organism>
<evidence type="ECO:0000313" key="5">
    <source>
        <dbReference type="Proteomes" id="UP000054978"/>
    </source>
</evidence>
<keyword evidence="5" id="KW-1185">Reference proteome</keyword>
<dbReference type="EMBL" id="FCOB02000021">
    <property type="protein sequence ID" value="SAK81575.1"/>
    <property type="molecule type" value="Genomic_DNA"/>
</dbReference>
<protein>
    <submittedName>
        <fullName evidence="4">Cytidyltransferase-related</fullName>
    </submittedName>
</protein>
<evidence type="ECO:0000313" key="4">
    <source>
        <dbReference type="EMBL" id="SAK81575.1"/>
    </source>
</evidence>